<dbReference type="SUPFAM" id="SSF82199">
    <property type="entry name" value="SET domain"/>
    <property type="match status" value="1"/>
</dbReference>
<dbReference type="Proteomes" id="UP000001745">
    <property type="component" value="Unassembled WGS sequence"/>
</dbReference>
<dbReference type="HOGENOM" id="CLU_393276_0_0_1"/>
<dbReference type="GeneID" id="8101951"/>
<dbReference type="STRING" id="441959.B8LWK3"/>
<dbReference type="PANTHER" id="PTHR13271">
    <property type="entry name" value="UNCHARACTERIZED PUTATIVE METHYLTRANSFERASE"/>
    <property type="match status" value="1"/>
</dbReference>
<evidence type="ECO:0000313" key="1">
    <source>
        <dbReference type="EMBL" id="EED24400.1"/>
    </source>
</evidence>
<dbReference type="VEuPathDB" id="FungiDB:TSTA_077590"/>
<dbReference type="EMBL" id="EQ962652">
    <property type="protein sequence ID" value="EED24400.1"/>
    <property type="molecule type" value="Genomic_DNA"/>
</dbReference>
<dbReference type="OMA" id="YVFNIFY"/>
<dbReference type="GO" id="GO:0016279">
    <property type="term" value="F:protein-lysine N-methyltransferase activity"/>
    <property type="evidence" value="ECO:0007669"/>
    <property type="project" value="UniProtKB-ARBA"/>
</dbReference>
<proteinExistence type="predicted"/>
<name>B8LWK3_TALSN</name>
<keyword evidence="2" id="KW-1185">Reference proteome</keyword>
<dbReference type="OrthoDB" id="42889at2759"/>
<dbReference type="RefSeq" id="XP_002341787.1">
    <property type="nucleotide sequence ID" value="XM_002341746.1"/>
</dbReference>
<gene>
    <name evidence="1" type="ORF">TSTA_077590</name>
</gene>
<dbReference type="AlphaFoldDB" id="B8LWK3"/>
<dbReference type="PhylomeDB" id="B8LWK3"/>
<reference evidence="2" key="1">
    <citation type="journal article" date="2015" name="Genome Announc.">
        <title>Genome sequence of the AIDS-associated pathogen Penicillium marneffei (ATCC18224) and its near taxonomic relative Talaromyces stipitatus (ATCC10500).</title>
        <authorList>
            <person name="Nierman W.C."/>
            <person name="Fedorova-Abrams N.D."/>
            <person name="Andrianopoulos A."/>
        </authorList>
    </citation>
    <scope>NUCLEOTIDE SEQUENCE [LARGE SCALE GENOMIC DNA]</scope>
    <source>
        <strain evidence="2">ATCC 10500 / CBS 375.48 / QM 6759 / NRRL 1006</strain>
    </source>
</reference>
<dbReference type="Gene3D" id="3.90.1410.10">
    <property type="entry name" value="set domain protein methyltransferase, domain 1"/>
    <property type="match status" value="1"/>
</dbReference>
<dbReference type="InterPro" id="IPR050600">
    <property type="entry name" value="SETD3_SETD6_MTase"/>
</dbReference>
<dbReference type="PANTHER" id="PTHR13271:SF135">
    <property type="entry name" value="SET DOMAIN PROTEIN (AFU_ORTHOLOGUE AFUA_4G11040)"/>
    <property type="match status" value="1"/>
</dbReference>
<dbReference type="eggNOG" id="KOG1337">
    <property type="taxonomic scope" value="Eukaryota"/>
</dbReference>
<dbReference type="InterPro" id="IPR046341">
    <property type="entry name" value="SET_dom_sf"/>
</dbReference>
<accession>B8LWK3</accession>
<sequence>MTESRPPKCVRSLGSLLHVTYKPYRTAGQALQTHVELEDWVVQHGGRLDDTVQFAHDAQRGVHLQVKPATSEVSSSMTPGTCVMKIPIELTMSYFNAINYEPEQQQTEKGERKTTFFSHGVELPKQLIEAIGPEETTTFFLMGQYLRREEGFWYPYIQSLPGPEELTTPLLFKEEDGDLAWLNMTSLAASRERRLQIWKVNYEKAYSMMQDLGVENARLYTWDLYLWASTIISSRAFTAKVLASVIPKLQTAEEGDRISVLLPLIDATNHKPLSKVEWRAGTDSIGLVVMSDLRAGDEVGNNYGPRNNEQLMMNYGFCIPDNPCEYRVVSLRAPPDSPLAQIKAQYEQHCSKSANKRNTVADQEDKYYVFSLSYPLIDSFQPLEYSIFSPDLLRALSVIVANDRELETVTIDEDGFQVPWAQYAGSRNLIASLNQIVIELLSYIRRLEVSGSQLGDPKNLKQVFSKQFRESHIDLSRTAVFIANWTLMSRRILEEGSQGELLDGLLSRVPERIFDAEKKVHIKERILNRKSLLPGSQSAELFGFGDLYQLLPMSLQSIAKECIDGLITRAKQAIAIDDGTGSGSGDTENGPHALFAYAVFINLIVAVHRHTPSQLPPRLRIWCNFLMNTYPAPPNDVSWTLPDETDETILSAFDSFINDHLPGNVLGPLTPWVGTPVPGQGERDVSDWWLSPNWLRWAWLVLEQEMVMNVVDDPLGEMVDGMSGMRMRGVLYIPREQYN</sequence>
<evidence type="ECO:0000313" key="2">
    <source>
        <dbReference type="Proteomes" id="UP000001745"/>
    </source>
</evidence>
<organism evidence="1 2">
    <name type="scientific">Talaromyces stipitatus (strain ATCC 10500 / CBS 375.48 / QM 6759 / NRRL 1006)</name>
    <name type="common">Penicillium stipitatum</name>
    <dbReference type="NCBI Taxonomy" id="441959"/>
    <lineage>
        <taxon>Eukaryota</taxon>
        <taxon>Fungi</taxon>
        <taxon>Dikarya</taxon>
        <taxon>Ascomycota</taxon>
        <taxon>Pezizomycotina</taxon>
        <taxon>Eurotiomycetes</taxon>
        <taxon>Eurotiomycetidae</taxon>
        <taxon>Eurotiales</taxon>
        <taxon>Trichocomaceae</taxon>
        <taxon>Talaromyces</taxon>
        <taxon>Talaromyces sect. Talaromyces</taxon>
    </lineage>
</organism>
<protein>
    <submittedName>
        <fullName evidence="1">SET domain protein</fullName>
    </submittedName>
</protein>
<dbReference type="InParanoid" id="B8LWK3"/>